<name>A0A974DL70_XENLA</name>
<evidence type="ECO:0000313" key="1">
    <source>
        <dbReference type="EMBL" id="OCT92712.1"/>
    </source>
</evidence>
<dbReference type="AlphaFoldDB" id="A0A974DL70"/>
<protein>
    <submittedName>
        <fullName evidence="1">Uncharacterized protein</fullName>
    </submittedName>
</protein>
<organism evidence="1 2">
    <name type="scientific">Xenopus laevis</name>
    <name type="common">African clawed frog</name>
    <dbReference type="NCBI Taxonomy" id="8355"/>
    <lineage>
        <taxon>Eukaryota</taxon>
        <taxon>Metazoa</taxon>
        <taxon>Chordata</taxon>
        <taxon>Craniata</taxon>
        <taxon>Vertebrata</taxon>
        <taxon>Euteleostomi</taxon>
        <taxon>Amphibia</taxon>
        <taxon>Batrachia</taxon>
        <taxon>Anura</taxon>
        <taxon>Pipoidea</taxon>
        <taxon>Pipidae</taxon>
        <taxon>Xenopodinae</taxon>
        <taxon>Xenopus</taxon>
        <taxon>Xenopus</taxon>
    </lineage>
</organism>
<evidence type="ECO:0000313" key="2">
    <source>
        <dbReference type="Proteomes" id="UP000694892"/>
    </source>
</evidence>
<gene>
    <name evidence="1" type="ORF">XELAEV_18015774mg</name>
</gene>
<sequence>LINSLGYGRPGDAGRQKRRLLSAASAWPLQDFLSGAALSYWCTGGESWGYCFLQPALCPFKIFHRGVWAQSCYVAEKTHMMTLACAPPRLQPAVLHKLLV</sequence>
<accession>A0A974DL70</accession>
<proteinExistence type="predicted"/>
<reference evidence="2" key="1">
    <citation type="journal article" date="2016" name="Nature">
        <title>Genome evolution in the allotetraploid frog Xenopus laevis.</title>
        <authorList>
            <person name="Session A.M."/>
            <person name="Uno Y."/>
            <person name="Kwon T."/>
            <person name="Chapman J.A."/>
            <person name="Toyoda A."/>
            <person name="Takahashi S."/>
            <person name="Fukui A."/>
            <person name="Hikosaka A."/>
            <person name="Suzuki A."/>
            <person name="Kondo M."/>
            <person name="van Heeringen S.J."/>
            <person name="Quigley I."/>
            <person name="Heinz S."/>
            <person name="Ogino H."/>
            <person name="Ochi H."/>
            <person name="Hellsten U."/>
            <person name="Lyons J.B."/>
            <person name="Simakov O."/>
            <person name="Putnam N."/>
            <person name="Stites J."/>
            <person name="Kuroki Y."/>
            <person name="Tanaka T."/>
            <person name="Michiue T."/>
            <person name="Watanabe M."/>
            <person name="Bogdanovic O."/>
            <person name="Lister R."/>
            <person name="Georgiou G."/>
            <person name="Paranjpe S.S."/>
            <person name="van Kruijsbergen I."/>
            <person name="Shu S."/>
            <person name="Carlson J."/>
            <person name="Kinoshita T."/>
            <person name="Ohta Y."/>
            <person name="Mawaribuchi S."/>
            <person name="Jenkins J."/>
            <person name="Grimwood J."/>
            <person name="Schmutz J."/>
            <person name="Mitros T."/>
            <person name="Mozaffari S.V."/>
            <person name="Suzuki Y."/>
            <person name="Haramoto Y."/>
            <person name="Yamamoto T.S."/>
            <person name="Takagi C."/>
            <person name="Heald R."/>
            <person name="Miller K."/>
            <person name="Haudenschild C."/>
            <person name="Kitzman J."/>
            <person name="Nakayama T."/>
            <person name="Izutsu Y."/>
            <person name="Robert J."/>
            <person name="Fortriede J."/>
            <person name="Burns K."/>
            <person name="Lotay V."/>
            <person name="Karimi K."/>
            <person name="Yasuoka Y."/>
            <person name="Dichmann D.S."/>
            <person name="Flajnik M.F."/>
            <person name="Houston D.W."/>
            <person name="Shendure J."/>
            <person name="DuPasquier L."/>
            <person name="Vize P.D."/>
            <person name="Zorn A.M."/>
            <person name="Ito M."/>
            <person name="Marcotte E.M."/>
            <person name="Wallingford J.B."/>
            <person name="Ito Y."/>
            <person name="Asashima M."/>
            <person name="Ueno N."/>
            <person name="Matsuda Y."/>
            <person name="Veenstra G.J."/>
            <person name="Fujiyama A."/>
            <person name="Harland R.M."/>
            <person name="Taira M."/>
            <person name="Rokhsar D.S."/>
        </authorList>
    </citation>
    <scope>NUCLEOTIDE SEQUENCE [LARGE SCALE GENOMIC DNA]</scope>
    <source>
        <strain evidence="2">J</strain>
    </source>
</reference>
<dbReference type="EMBL" id="CM004469">
    <property type="protein sequence ID" value="OCT92712.1"/>
    <property type="molecule type" value="Genomic_DNA"/>
</dbReference>
<dbReference type="Proteomes" id="UP000694892">
    <property type="component" value="Chromosome 2S"/>
</dbReference>
<feature type="non-terminal residue" evidence="1">
    <location>
        <position position="1"/>
    </location>
</feature>